<dbReference type="OrthoDB" id="10005046at2759"/>
<evidence type="ECO:0000256" key="1">
    <source>
        <dbReference type="SAM" id="SignalP"/>
    </source>
</evidence>
<protein>
    <submittedName>
        <fullName evidence="2">Uncharacterized protein</fullName>
    </submittedName>
</protein>
<dbReference type="PANTHER" id="PTHR38075">
    <property type="entry name" value="DUF4139 DOMAIN-CONTAINING PROTEIN"/>
    <property type="match status" value="1"/>
</dbReference>
<proteinExistence type="predicted"/>
<accession>A0A815C4J7</accession>
<reference evidence="2" key="1">
    <citation type="submission" date="2021-02" db="EMBL/GenBank/DDBJ databases">
        <authorList>
            <person name="Nowell W R."/>
        </authorList>
    </citation>
    <scope>NUCLEOTIDE SEQUENCE</scope>
</reference>
<organism evidence="2 3">
    <name type="scientific">Rotaria magnacalcarata</name>
    <dbReference type="NCBI Taxonomy" id="392030"/>
    <lineage>
        <taxon>Eukaryota</taxon>
        <taxon>Metazoa</taxon>
        <taxon>Spiralia</taxon>
        <taxon>Gnathifera</taxon>
        <taxon>Rotifera</taxon>
        <taxon>Eurotatoria</taxon>
        <taxon>Bdelloidea</taxon>
        <taxon>Philodinida</taxon>
        <taxon>Philodinidae</taxon>
        <taxon>Rotaria</taxon>
    </lineage>
</organism>
<dbReference type="AlphaFoldDB" id="A0A815C4J7"/>
<evidence type="ECO:0000313" key="2">
    <source>
        <dbReference type="EMBL" id="CAF1278421.1"/>
    </source>
</evidence>
<keyword evidence="1" id="KW-0732">Signal</keyword>
<dbReference type="PANTHER" id="PTHR38075:SF1">
    <property type="entry name" value="DUF4139 DOMAIN-CONTAINING PROTEIN"/>
    <property type="match status" value="1"/>
</dbReference>
<feature type="chain" id="PRO_5032570959" evidence="1">
    <location>
        <begin position="18"/>
        <end position="421"/>
    </location>
</feature>
<evidence type="ECO:0000313" key="3">
    <source>
        <dbReference type="Proteomes" id="UP000663834"/>
    </source>
</evidence>
<sequence length="421" mass="47503">MLLFYISLICLIQSSFGVELSIYKSFTEVHQVCDGIGEHALQFTNVDYGNIIDESISWIGTPLLRQEIYSTIQSLQNAKVIVRRSTVCGCETIEAKIVDPDSMLLQNVNTGAYFYADKQSIEYASVRPNEGRTTLALQFETEKTQYNGTLSYLMKGITWKPTYDLLLRGENDCKLLAFANIKNDQQSEYTVDMTHLLGGDVPLATGYSNPSHALEFDKRPTNLRPIQLDGEQKGVYSYSLKDKYILRPSSSIRLPFIDIIAKYKFYYKASASISAEMYQGVFERNYDLTPDHFMPAGIVTIHDNQVLVGQVALPDVSENYTQTFEVGQDNDVRFMIKGNLTAKSDDKAPKSFETYNIDVNIMNFKGKKIDTQLVLQAGIQIIVLESTCKSVNVQGNQLNMLVQLNQNERSSCKLNVTVQFN</sequence>
<dbReference type="Proteomes" id="UP000663834">
    <property type="component" value="Unassembled WGS sequence"/>
</dbReference>
<comment type="caution">
    <text evidence="2">The sequence shown here is derived from an EMBL/GenBank/DDBJ whole genome shotgun (WGS) entry which is preliminary data.</text>
</comment>
<name>A0A815C4J7_9BILA</name>
<dbReference type="EMBL" id="CAJNOW010000471">
    <property type="protein sequence ID" value="CAF1278421.1"/>
    <property type="molecule type" value="Genomic_DNA"/>
</dbReference>
<feature type="signal peptide" evidence="1">
    <location>
        <begin position="1"/>
        <end position="17"/>
    </location>
</feature>
<gene>
    <name evidence="2" type="ORF">KQP761_LOCUS3655</name>
</gene>